<dbReference type="SUPFAM" id="SSF81901">
    <property type="entry name" value="HCP-like"/>
    <property type="match status" value="1"/>
</dbReference>
<dbReference type="InterPro" id="IPR052945">
    <property type="entry name" value="Mitotic_Regulator"/>
</dbReference>
<organism evidence="2 3">
    <name type="scientific">Ascodesmis nigricans</name>
    <dbReference type="NCBI Taxonomy" id="341454"/>
    <lineage>
        <taxon>Eukaryota</taxon>
        <taxon>Fungi</taxon>
        <taxon>Dikarya</taxon>
        <taxon>Ascomycota</taxon>
        <taxon>Pezizomycotina</taxon>
        <taxon>Pezizomycetes</taxon>
        <taxon>Pezizales</taxon>
        <taxon>Ascodesmidaceae</taxon>
        <taxon>Ascodesmis</taxon>
    </lineage>
</organism>
<feature type="region of interest" description="Disordered" evidence="1">
    <location>
        <begin position="1"/>
        <end position="37"/>
    </location>
</feature>
<dbReference type="SMART" id="SM00671">
    <property type="entry name" value="SEL1"/>
    <property type="match status" value="3"/>
</dbReference>
<gene>
    <name evidence="2" type="ORF">EX30DRAFT_240437</name>
</gene>
<dbReference type="GO" id="GO:0032153">
    <property type="term" value="C:cell division site"/>
    <property type="evidence" value="ECO:0007669"/>
    <property type="project" value="TreeGrafter"/>
</dbReference>
<dbReference type="EMBL" id="ML220117">
    <property type="protein sequence ID" value="TGZ81956.1"/>
    <property type="molecule type" value="Genomic_DNA"/>
</dbReference>
<evidence type="ECO:0000313" key="2">
    <source>
        <dbReference type="EMBL" id="TGZ81956.1"/>
    </source>
</evidence>
<evidence type="ECO:0000256" key="1">
    <source>
        <dbReference type="SAM" id="MobiDB-lite"/>
    </source>
</evidence>
<dbReference type="InterPro" id="IPR011990">
    <property type="entry name" value="TPR-like_helical_dom_sf"/>
</dbReference>
<feature type="region of interest" description="Disordered" evidence="1">
    <location>
        <begin position="602"/>
        <end position="669"/>
    </location>
</feature>
<protein>
    <recommendedName>
        <fullName evidence="4">HCP-like protein</fullName>
    </recommendedName>
</protein>
<dbReference type="InterPro" id="IPR006597">
    <property type="entry name" value="Sel1-like"/>
</dbReference>
<name>A0A4S2MZ85_9PEZI</name>
<reference evidence="2 3" key="1">
    <citation type="submission" date="2019-04" db="EMBL/GenBank/DDBJ databases">
        <title>Comparative genomics and transcriptomics to analyze fruiting body development in filamentous ascomycetes.</title>
        <authorList>
            <consortium name="DOE Joint Genome Institute"/>
            <person name="Lutkenhaus R."/>
            <person name="Traeger S."/>
            <person name="Breuer J."/>
            <person name="Kuo A."/>
            <person name="Lipzen A."/>
            <person name="Pangilinan J."/>
            <person name="Dilworth D."/>
            <person name="Sandor L."/>
            <person name="Poggeler S."/>
            <person name="Barry K."/>
            <person name="Grigoriev I.V."/>
            <person name="Nowrousian M."/>
        </authorList>
    </citation>
    <scope>NUCLEOTIDE SEQUENCE [LARGE SCALE GENOMIC DNA]</scope>
    <source>
        <strain evidence="2 3">CBS 389.68</strain>
    </source>
</reference>
<keyword evidence="3" id="KW-1185">Reference proteome</keyword>
<evidence type="ECO:0000313" key="3">
    <source>
        <dbReference type="Proteomes" id="UP000298138"/>
    </source>
</evidence>
<dbReference type="Proteomes" id="UP000298138">
    <property type="component" value="Unassembled WGS sequence"/>
</dbReference>
<accession>A0A4S2MZ85</accession>
<evidence type="ECO:0008006" key="4">
    <source>
        <dbReference type="Google" id="ProtNLM"/>
    </source>
</evidence>
<dbReference type="Pfam" id="PF08238">
    <property type="entry name" value="Sel1"/>
    <property type="match status" value="3"/>
</dbReference>
<sequence length="896" mass="98276">MQAGPGSRPTTSRSYESSVTAFRHHHEPGDLTPEISPLDQFIYRNQLRVKELKHSESQHPGVPRRGSDSGDGDDNDPSTPVPRQTNHHNSSIEEDGVPAGMRMMQDGRTPPPPLMMPRFSTVSSVDSERDRDSMISDTGSTIMGAFSFGFETMRAELERAQNQPQQQYKEYRGNERAPGPPLQQQQHAQYNDRPMMRRDADMPPLSSNLHQIRMLANSDQRGSLIPSIETASTAGDSRPNSMAVPTTHVTAPSPRFPPPTPEFAQGLGPRGRNREERRPSPERYANQQQQQQQQFNRSMSQPGYGKRPPPVRQASGDNIPQRGDPRRGGDGIMYKPYRQEGGNDARPREGSTSSDRFGPPSRTGTGGSDKSGGPPPTLSRENTGGSERLLPYRQPSTGEQQRRPYPPRQGSGDSVHRGPQMMRQDSQDGRYRRGSPSPHLPAILPMRVASPDIIDGQDSKRRPSHSHYSPVSPIASNMERSASAASDHNSIRSTGDTLLPKPQYNFSRPISRGLASDGPRPTIDIHSYHNLTPEQLEQLPTPVPGKTFDEPTSPLTSDIDSAPPATTIYSRFTLPRGRNLTQRDSVIFQDAPPDLETLHQVVTGQHQSSTPSATPRPTGPSRSISQPTRNPASKPNPPRPQTSKGPPNTHLTPHLPKTPRNPVPAAAMSPDEHLDLGISLHEKGSLQESTYHLRCAAHGGHPTGMLLYALACRHGWGMRPNQKEGVSWLKKVTQIASTDVAEMEKRLGGVVGGKGALEKQAMRAQFALSIYELGISHLNGWGTEVDKALALNCFEIAGKWGDPDALSEAGFCYANGVGAKKDMKKAAKYYRMAEAKGANMVGNSWIWKDKYLDDEDRMLKNGGKGGKGGKGKEVGESPGREKEGKQGRWGRKKSFA</sequence>
<feature type="compositionally biased region" description="Polar residues" evidence="1">
    <location>
        <begin position="641"/>
        <end position="651"/>
    </location>
</feature>
<feature type="compositionally biased region" description="Polar residues" evidence="1">
    <location>
        <begin position="8"/>
        <end position="20"/>
    </location>
</feature>
<dbReference type="GO" id="GO:0010972">
    <property type="term" value="P:negative regulation of G2/M transition of mitotic cell cycle"/>
    <property type="evidence" value="ECO:0007669"/>
    <property type="project" value="TreeGrafter"/>
</dbReference>
<feature type="compositionally biased region" description="Polar residues" evidence="1">
    <location>
        <begin position="230"/>
        <end position="250"/>
    </location>
</feature>
<feature type="region of interest" description="Disordered" evidence="1">
    <location>
        <begin position="230"/>
        <end position="524"/>
    </location>
</feature>
<dbReference type="OrthoDB" id="2384430at2759"/>
<feature type="compositionally biased region" description="Polar residues" evidence="1">
    <location>
        <begin position="466"/>
        <end position="496"/>
    </location>
</feature>
<feature type="region of interest" description="Disordered" evidence="1">
    <location>
        <begin position="858"/>
        <end position="896"/>
    </location>
</feature>
<feature type="region of interest" description="Disordered" evidence="1">
    <location>
        <begin position="159"/>
        <end position="189"/>
    </location>
</feature>
<dbReference type="PANTHER" id="PTHR43628:SF11">
    <property type="entry name" value="PROTEIN DSF2"/>
    <property type="match status" value="1"/>
</dbReference>
<feature type="compositionally biased region" description="Basic and acidic residues" evidence="1">
    <location>
        <begin position="870"/>
        <end position="886"/>
    </location>
</feature>
<feature type="compositionally biased region" description="Basic and acidic residues" evidence="1">
    <location>
        <begin position="337"/>
        <end position="349"/>
    </location>
</feature>
<proteinExistence type="predicted"/>
<feature type="compositionally biased region" description="Polar residues" evidence="1">
    <location>
        <begin position="602"/>
        <end position="633"/>
    </location>
</feature>
<dbReference type="AlphaFoldDB" id="A0A4S2MZ85"/>
<feature type="compositionally biased region" description="Basic and acidic residues" evidence="1">
    <location>
        <begin position="272"/>
        <end position="281"/>
    </location>
</feature>
<feature type="region of interest" description="Disordered" evidence="1">
    <location>
        <begin position="537"/>
        <end position="564"/>
    </location>
</feature>
<dbReference type="STRING" id="341454.A0A4S2MZ85"/>
<dbReference type="Gene3D" id="1.25.40.10">
    <property type="entry name" value="Tetratricopeptide repeat domain"/>
    <property type="match status" value="1"/>
</dbReference>
<feature type="region of interest" description="Disordered" evidence="1">
    <location>
        <begin position="49"/>
        <end position="138"/>
    </location>
</feature>
<dbReference type="PANTHER" id="PTHR43628">
    <property type="entry name" value="ACTIVATOR OF C KINASE PROTEIN 1-RELATED"/>
    <property type="match status" value="1"/>
</dbReference>
<dbReference type="InParanoid" id="A0A4S2MZ85"/>